<evidence type="ECO:0000313" key="7">
    <source>
        <dbReference type="Proteomes" id="UP000435112"/>
    </source>
</evidence>
<feature type="signal peptide" evidence="1">
    <location>
        <begin position="1"/>
        <end position="24"/>
    </location>
</feature>
<sequence length="54" mass="6105">MQLCRRQNCISLIILLCEVNVSWSRAINPNQLASKSSQHVQIGNARICPDKVVR</sequence>
<evidence type="ECO:0000313" key="4">
    <source>
        <dbReference type="EMBL" id="KAE9332254.1"/>
    </source>
</evidence>
<evidence type="ECO:0000313" key="3">
    <source>
        <dbReference type="EMBL" id="KAE9008830.1"/>
    </source>
</evidence>
<evidence type="ECO:0000313" key="6">
    <source>
        <dbReference type="Proteomes" id="UP000434957"/>
    </source>
</evidence>
<protein>
    <recommendedName>
        <fullName evidence="8">Pectate lyase</fullName>
    </recommendedName>
</protein>
<organism evidence="2 7">
    <name type="scientific">Phytophthora rubi</name>
    <dbReference type="NCBI Taxonomy" id="129364"/>
    <lineage>
        <taxon>Eukaryota</taxon>
        <taxon>Sar</taxon>
        <taxon>Stramenopiles</taxon>
        <taxon>Oomycota</taxon>
        <taxon>Peronosporomycetes</taxon>
        <taxon>Peronosporales</taxon>
        <taxon>Peronosporaceae</taxon>
        <taxon>Phytophthora</taxon>
    </lineage>
</organism>
<dbReference type="Proteomes" id="UP000434957">
    <property type="component" value="Unassembled WGS sequence"/>
</dbReference>
<keyword evidence="1" id="KW-0732">Signal</keyword>
<reference evidence="5 7" key="1">
    <citation type="submission" date="2018-09" db="EMBL/GenBank/DDBJ databases">
        <title>Genomic investigation of the strawberry pathogen Phytophthora fragariae indicates pathogenicity is determined by transcriptional variation in three key races.</title>
        <authorList>
            <person name="Adams T.M."/>
            <person name="Armitage A.D."/>
            <person name="Sobczyk M.K."/>
            <person name="Bates H.J."/>
            <person name="Dunwell J.M."/>
            <person name="Nellist C.F."/>
            <person name="Harrison R.J."/>
        </authorList>
    </citation>
    <scope>NUCLEOTIDE SEQUENCE [LARGE SCALE GENOMIC DNA]</scope>
    <source>
        <strain evidence="3 5">SCRP249</strain>
        <strain evidence="2 7">SCRP324</strain>
        <strain evidence="4 6">SCRP333</strain>
    </source>
</reference>
<evidence type="ECO:0000256" key="1">
    <source>
        <dbReference type="SAM" id="SignalP"/>
    </source>
</evidence>
<dbReference type="EMBL" id="QXFV01001320">
    <property type="protein sequence ID" value="KAE9008830.1"/>
    <property type="molecule type" value="Genomic_DNA"/>
</dbReference>
<evidence type="ECO:0008006" key="8">
    <source>
        <dbReference type="Google" id="ProtNLM"/>
    </source>
</evidence>
<proteinExistence type="predicted"/>
<evidence type="ECO:0000313" key="2">
    <source>
        <dbReference type="EMBL" id="KAE9005095.1"/>
    </source>
</evidence>
<evidence type="ECO:0000313" key="5">
    <source>
        <dbReference type="Proteomes" id="UP000429607"/>
    </source>
</evidence>
<dbReference type="EMBL" id="QXFU01001318">
    <property type="protein sequence ID" value="KAE9005095.1"/>
    <property type="molecule type" value="Genomic_DNA"/>
</dbReference>
<dbReference type="AlphaFoldDB" id="A0A6A3KJG8"/>
<dbReference type="Proteomes" id="UP000435112">
    <property type="component" value="Unassembled WGS sequence"/>
</dbReference>
<dbReference type="Proteomes" id="UP000429607">
    <property type="component" value="Unassembled WGS sequence"/>
</dbReference>
<dbReference type="EMBL" id="QXFT01000974">
    <property type="protein sequence ID" value="KAE9332254.1"/>
    <property type="molecule type" value="Genomic_DNA"/>
</dbReference>
<gene>
    <name evidence="3" type="ORF">PR001_g16589</name>
    <name evidence="2" type="ORF">PR002_g16867</name>
    <name evidence="4" type="ORF">PR003_g14604</name>
</gene>
<keyword evidence="6" id="KW-1185">Reference proteome</keyword>
<accession>A0A6A3KJG8</accession>
<comment type="caution">
    <text evidence="2">The sequence shown here is derived from an EMBL/GenBank/DDBJ whole genome shotgun (WGS) entry which is preliminary data.</text>
</comment>
<name>A0A6A3KJG8_9STRA</name>
<feature type="chain" id="PRO_5036164789" description="Pectate lyase" evidence="1">
    <location>
        <begin position="25"/>
        <end position="54"/>
    </location>
</feature>